<dbReference type="GeneID" id="70187198"/>
<keyword evidence="3" id="KW-1185">Reference proteome</keyword>
<dbReference type="Proteomes" id="UP000756346">
    <property type="component" value="Unassembled WGS sequence"/>
</dbReference>
<evidence type="ECO:0000256" key="1">
    <source>
        <dbReference type="SAM" id="MobiDB-lite"/>
    </source>
</evidence>
<feature type="region of interest" description="Disordered" evidence="1">
    <location>
        <begin position="134"/>
        <end position="166"/>
    </location>
</feature>
<protein>
    <submittedName>
        <fullName evidence="2">Uncharacterized protein</fullName>
    </submittedName>
</protein>
<accession>A0A9P9BEZ4</accession>
<sequence length="166" mass="17821">MAYSSKKLVSVQEGYVPETKGVLRDRVVGAAAGIPIGAEIGPFANGTSLKANIVMPGAAIWAARFHQLDVKYIKMAIEGRVELPNTIMLRTDMTYPGGVLMNDGPVRGENEEVDGVQVKEATAVRLRLSSLAEELTEGEPDGSYSAALAEAENRLIRDEGDSEEDE</sequence>
<organism evidence="2 3">
    <name type="scientific">Microdochium trichocladiopsis</name>
    <dbReference type="NCBI Taxonomy" id="1682393"/>
    <lineage>
        <taxon>Eukaryota</taxon>
        <taxon>Fungi</taxon>
        <taxon>Dikarya</taxon>
        <taxon>Ascomycota</taxon>
        <taxon>Pezizomycotina</taxon>
        <taxon>Sordariomycetes</taxon>
        <taxon>Xylariomycetidae</taxon>
        <taxon>Xylariales</taxon>
        <taxon>Microdochiaceae</taxon>
        <taxon>Microdochium</taxon>
    </lineage>
</organism>
<evidence type="ECO:0000313" key="2">
    <source>
        <dbReference type="EMBL" id="KAH7009343.1"/>
    </source>
</evidence>
<dbReference type="RefSeq" id="XP_046003971.1">
    <property type="nucleotide sequence ID" value="XM_046157652.1"/>
</dbReference>
<name>A0A9P9BEZ4_9PEZI</name>
<gene>
    <name evidence="2" type="ORF">B0I36DRAFT_356604</name>
</gene>
<reference evidence="2" key="1">
    <citation type="journal article" date="2021" name="Nat. Commun.">
        <title>Genetic determinants of endophytism in the Arabidopsis root mycobiome.</title>
        <authorList>
            <person name="Mesny F."/>
            <person name="Miyauchi S."/>
            <person name="Thiergart T."/>
            <person name="Pickel B."/>
            <person name="Atanasova L."/>
            <person name="Karlsson M."/>
            <person name="Huettel B."/>
            <person name="Barry K.W."/>
            <person name="Haridas S."/>
            <person name="Chen C."/>
            <person name="Bauer D."/>
            <person name="Andreopoulos W."/>
            <person name="Pangilinan J."/>
            <person name="LaButti K."/>
            <person name="Riley R."/>
            <person name="Lipzen A."/>
            <person name="Clum A."/>
            <person name="Drula E."/>
            <person name="Henrissat B."/>
            <person name="Kohler A."/>
            <person name="Grigoriev I.V."/>
            <person name="Martin F.M."/>
            <person name="Hacquard S."/>
        </authorList>
    </citation>
    <scope>NUCLEOTIDE SEQUENCE</scope>
    <source>
        <strain evidence="2">MPI-CAGE-CH-0230</strain>
    </source>
</reference>
<evidence type="ECO:0000313" key="3">
    <source>
        <dbReference type="Proteomes" id="UP000756346"/>
    </source>
</evidence>
<dbReference type="AlphaFoldDB" id="A0A9P9BEZ4"/>
<dbReference type="OrthoDB" id="5084940at2759"/>
<dbReference type="EMBL" id="JAGTJQ010000018">
    <property type="protein sequence ID" value="KAH7009343.1"/>
    <property type="molecule type" value="Genomic_DNA"/>
</dbReference>
<proteinExistence type="predicted"/>
<comment type="caution">
    <text evidence="2">The sequence shown here is derived from an EMBL/GenBank/DDBJ whole genome shotgun (WGS) entry which is preliminary data.</text>
</comment>